<keyword evidence="3" id="KW-0689">Ribosomal protein</keyword>
<feature type="region of interest" description="Disordered" evidence="9">
    <location>
        <begin position="1"/>
        <end position="50"/>
    </location>
</feature>
<dbReference type="Proteomes" id="UP000027920">
    <property type="component" value="Unassembled WGS sequence"/>
</dbReference>
<keyword evidence="4" id="KW-0805">Transcription regulation</keyword>
<evidence type="ECO:0000313" key="11">
    <source>
        <dbReference type="Proteomes" id="UP000027920"/>
    </source>
</evidence>
<evidence type="ECO:0000256" key="7">
    <source>
        <dbReference type="ARBA" id="ARBA00023274"/>
    </source>
</evidence>
<accession>A0A072PBW4</accession>
<comment type="caution">
    <text evidence="10">The sequence shown here is derived from an EMBL/GenBank/DDBJ whole genome shotgun (WGS) entry which is preliminary data.</text>
</comment>
<dbReference type="PANTHER" id="PTHR28184">
    <property type="entry name" value="MITOCHONDRIAL HOMOLOGOUS RECOMBINATION PROTEIN 1"/>
    <property type="match status" value="1"/>
</dbReference>
<feature type="region of interest" description="Disordered" evidence="9">
    <location>
        <begin position="580"/>
        <end position="611"/>
    </location>
</feature>
<dbReference type="PANTHER" id="PTHR28184:SF1">
    <property type="entry name" value="LARGE RIBOSOMAL SUBUNIT PROTEIN ML67"/>
    <property type="match status" value="1"/>
</dbReference>
<dbReference type="STRING" id="1182545.A0A072PBW4"/>
<proteinExistence type="inferred from homology"/>
<dbReference type="Pfam" id="PF12829">
    <property type="entry name" value="Mhr1"/>
    <property type="match status" value="1"/>
</dbReference>
<evidence type="ECO:0000256" key="9">
    <source>
        <dbReference type="SAM" id="MobiDB-lite"/>
    </source>
</evidence>
<dbReference type="RefSeq" id="XP_013255670.1">
    <property type="nucleotide sequence ID" value="XM_013400216.1"/>
</dbReference>
<organism evidence="10 11">
    <name type="scientific">Exophiala aquamarina CBS 119918</name>
    <dbReference type="NCBI Taxonomy" id="1182545"/>
    <lineage>
        <taxon>Eukaryota</taxon>
        <taxon>Fungi</taxon>
        <taxon>Dikarya</taxon>
        <taxon>Ascomycota</taxon>
        <taxon>Pezizomycotina</taxon>
        <taxon>Eurotiomycetes</taxon>
        <taxon>Chaetothyriomycetidae</taxon>
        <taxon>Chaetothyriales</taxon>
        <taxon>Herpotrichiellaceae</taxon>
        <taxon>Exophiala</taxon>
    </lineage>
</organism>
<comment type="subcellular location">
    <subcellularLocation>
        <location evidence="1">Mitochondrion</location>
    </subcellularLocation>
</comment>
<protein>
    <recommendedName>
        <fullName evidence="8">Large ribosomal subunit protein mL67</fullName>
    </recommendedName>
</protein>
<dbReference type="HOGENOM" id="CLU_478198_0_0_1"/>
<dbReference type="GO" id="GO:0005739">
    <property type="term" value="C:mitochondrion"/>
    <property type="evidence" value="ECO:0007669"/>
    <property type="project" value="UniProtKB-SubCell"/>
</dbReference>
<dbReference type="InterPro" id="IPR024629">
    <property type="entry name" value="Ribosomal_mL67"/>
</dbReference>
<keyword evidence="11" id="KW-1185">Reference proteome</keyword>
<reference evidence="10 11" key="1">
    <citation type="submission" date="2013-03" db="EMBL/GenBank/DDBJ databases">
        <title>The Genome Sequence of Exophiala aquamarina CBS 119918.</title>
        <authorList>
            <consortium name="The Broad Institute Genomics Platform"/>
            <person name="Cuomo C."/>
            <person name="de Hoog S."/>
            <person name="Gorbushina A."/>
            <person name="Walker B."/>
            <person name="Young S.K."/>
            <person name="Zeng Q."/>
            <person name="Gargeya S."/>
            <person name="Fitzgerald M."/>
            <person name="Haas B."/>
            <person name="Abouelleil A."/>
            <person name="Allen A.W."/>
            <person name="Alvarado L."/>
            <person name="Arachchi H.M."/>
            <person name="Berlin A.M."/>
            <person name="Chapman S.B."/>
            <person name="Gainer-Dewar J."/>
            <person name="Goldberg J."/>
            <person name="Griggs A."/>
            <person name="Gujja S."/>
            <person name="Hansen M."/>
            <person name="Howarth C."/>
            <person name="Imamovic A."/>
            <person name="Ireland A."/>
            <person name="Larimer J."/>
            <person name="McCowan C."/>
            <person name="Murphy C."/>
            <person name="Pearson M."/>
            <person name="Poon T.W."/>
            <person name="Priest M."/>
            <person name="Roberts A."/>
            <person name="Saif S."/>
            <person name="Shea T."/>
            <person name="Sisk P."/>
            <person name="Sykes S."/>
            <person name="Wortman J."/>
            <person name="Nusbaum C."/>
            <person name="Birren B."/>
        </authorList>
    </citation>
    <scope>NUCLEOTIDE SEQUENCE [LARGE SCALE GENOMIC DNA]</scope>
    <source>
        <strain evidence="10 11">CBS 119918</strain>
    </source>
</reference>
<evidence type="ECO:0000313" key="10">
    <source>
        <dbReference type="EMBL" id="KEF53080.1"/>
    </source>
</evidence>
<evidence type="ECO:0000256" key="8">
    <source>
        <dbReference type="ARBA" id="ARBA00035185"/>
    </source>
</evidence>
<keyword evidence="6" id="KW-0804">Transcription</keyword>
<dbReference type="GO" id="GO:0000150">
    <property type="term" value="F:DNA strand exchange activity"/>
    <property type="evidence" value="ECO:0007669"/>
    <property type="project" value="InterPro"/>
</dbReference>
<dbReference type="GO" id="GO:0005840">
    <property type="term" value="C:ribosome"/>
    <property type="evidence" value="ECO:0007669"/>
    <property type="project" value="UniProtKB-KW"/>
</dbReference>
<dbReference type="GO" id="GO:0003735">
    <property type="term" value="F:structural constituent of ribosome"/>
    <property type="evidence" value="ECO:0007669"/>
    <property type="project" value="TreeGrafter"/>
</dbReference>
<gene>
    <name evidence="10" type="ORF">A1O9_10988</name>
</gene>
<evidence type="ECO:0000256" key="2">
    <source>
        <dbReference type="ARBA" id="ARBA00010741"/>
    </source>
</evidence>
<sequence>MATSMANSATHQINLASLPSVPRIRPPRLLKGDPHPNNTPQPAGQPPRDRLWVQGKWRHPTSNATKHKRDVQVRQVTKALRHRTHGLDIYAYRHVRTNQVVYSLSRSLQNSQVLKQMLFHGKKTVPAAVRRDMWTPYFSVHFPENLAGSYVGLSAFKRLRELSTQRQLSPTKSMLTATQDDVDIAKSKLGGPLQVQRLEQSDKWQDKEKLSLKLPKEGELLPKKLRARRMMDQKATSVADIAFVLDWISSGPGPVEKMIAIETDRVVRHKDRTRKARARVNAAARAHSQKEAEIEERAKLVSHSKGDDDRTNARLTPVQLERLSMEHQTIMNSSDGVLQEGHKEKLISAAEEQWRALNPIQPQLIDLEEYKERKAISQAAEHEALKTFYSAENTSSSDPNASIWTHVKEKREAALAKFDEDFKERKRSAALAQAAVEATTEYETIKTTTGDPAPSIQDLIAEKQKVALENLEKQEAAKQRLRKSNSTWSESWNIKMYWADLNDGLFARSWPQNVIHGLLEPYAVSKTSPNGGEKSIPKINKSIHVIGGGLNDGWMPHELLAGNKSPKPKVEWETVKVDLATRPTEELEQQPLSNANEYDSAPIEQPSPPELSLFARLRQSVFGR</sequence>
<evidence type="ECO:0000256" key="4">
    <source>
        <dbReference type="ARBA" id="ARBA00023015"/>
    </source>
</evidence>
<keyword evidence="5" id="KW-0496">Mitochondrion</keyword>
<evidence type="ECO:0000256" key="5">
    <source>
        <dbReference type="ARBA" id="ARBA00023128"/>
    </source>
</evidence>
<dbReference type="EMBL" id="AMGV01000015">
    <property type="protein sequence ID" value="KEF53080.1"/>
    <property type="molecule type" value="Genomic_DNA"/>
</dbReference>
<dbReference type="VEuPathDB" id="FungiDB:A1O9_10988"/>
<name>A0A072PBW4_9EURO</name>
<evidence type="ECO:0000256" key="6">
    <source>
        <dbReference type="ARBA" id="ARBA00023163"/>
    </source>
</evidence>
<comment type="similarity">
    <text evidence="2">Belongs to the mitochondrion-specific ribosomal protein mL67 family.</text>
</comment>
<dbReference type="GO" id="GO:0003697">
    <property type="term" value="F:single-stranded DNA binding"/>
    <property type="evidence" value="ECO:0007669"/>
    <property type="project" value="InterPro"/>
</dbReference>
<feature type="compositionally biased region" description="Polar residues" evidence="9">
    <location>
        <begin position="1"/>
        <end position="17"/>
    </location>
</feature>
<dbReference type="OrthoDB" id="5333655at2759"/>
<evidence type="ECO:0000256" key="1">
    <source>
        <dbReference type="ARBA" id="ARBA00004173"/>
    </source>
</evidence>
<dbReference type="GO" id="GO:1990904">
    <property type="term" value="C:ribonucleoprotein complex"/>
    <property type="evidence" value="ECO:0007669"/>
    <property type="project" value="UniProtKB-KW"/>
</dbReference>
<keyword evidence="7" id="KW-0687">Ribonucleoprotein</keyword>
<evidence type="ECO:0000256" key="3">
    <source>
        <dbReference type="ARBA" id="ARBA00022980"/>
    </source>
</evidence>
<dbReference type="AlphaFoldDB" id="A0A072PBW4"/>
<dbReference type="GeneID" id="25285889"/>